<comment type="caution">
    <text evidence="1">The sequence shown here is derived from an EMBL/GenBank/DDBJ whole genome shotgun (WGS) entry which is preliminary data.</text>
</comment>
<name>A0ACC1BD77_9ROSI</name>
<gene>
    <name evidence="1" type="ORF">Patl1_27377</name>
</gene>
<reference evidence="2" key="1">
    <citation type="journal article" date="2023" name="G3 (Bethesda)">
        <title>Genome assembly and association tests identify interacting loci associated with vigor, precocity, and sex in interspecific pistachio rootstocks.</title>
        <authorList>
            <person name="Palmer W."/>
            <person name="Jacygrad E."/>
            <person name="Sagayaradj S."/>
            <person name="Cavanaugh K."/>
            <person name="Han R."/>
            <person name="Bertier L."/>
            <person name="Beede B."/>
            <person name="Kafkas S."/>
            <person name="Golino D."/>
            <person name="Preece J."/>
            <person name="Michelmore R."/>
        </authorList>
    </citation>
    <scope>NUCLEOTIDE SEQUENCE [LARGE SCALE GENOMIC DNA]</scope>
</reference>
<organism evidence="1 2">
    <name type="scientific">Pistacia atlantica</name>
    <dbReference type="NCBI Taxonomy" id="434234"/>
    <lineage>
        <taxon>Eukaryota</taxon>
        <taxon>Viridiplantae</taxon>
        <taxon>Streptophyta</taxon>
        <taxon>Embryophyta</taxon>
        <taxon>Tracheophyta</taxon>
        <taxon>Spermatophyta</taxon>
        <taxon>Magnoliopsida</taxon>
        <taxon>eudicotyledons</taxon>
        <taxon>Gunneridae</taxon>
        <taxon>Pentapetalae</taxon>
        <taxon>rosids</taxon>
        <taxon>malvids</taxon>
        <taxon>Sapindales</taxon>
        <taxon>Anacardiaceae</taxon>
        <taxon>Pistacia</taxon>
    </lineage>
</organism>
<evidence type="ECO:0000313" key="2">
    <source>
        <dbReference type="Proteomes" id="UP001164250"/>
    </source>
</evidence>
<accession>A0ACC1BD77</accession>
<evidence type="ECO:0000313" key="1">
    <source>
        <dbReference type="EMBL" id="KAJ0096846.1"/>
    </source>
</evidence>
<keyword evidence="2" id="KW-1185">Reference proteome</keyword>
<dbReference type="Proteomes" id="UP001164250">
    <property type="component" value="Chromosome 5"/>
</dbReference>
<proteinExistence type="predicted"/>
<sequence>MSSPSSSSTQMSSSAYSIINQTQPSLGSVTEVFKLPCAALLQLDYDDDKSLRFLRHGGFVVNLIMQSSSPVLMVSCMVDKFQWPITKDAPVIRIGKRSFAFAMPGILYGLQFPSWCEEEMMDTLERVFMKFACYKDLNEGEAGYPYADTTPNLWSKMRAQLENIAHNTLAQFGHSPGKSLSTVGSQASGLLRALRTSASTKMVGDAILSGALKAMQIEIQDLRPQQKCSEQDNQSIIFQQAFPSICVFSNLVEAVEVAWVVANGESHLLKEKLQRDVKELVGFKIWRLNEKGLVSFMEKLA</sequence>
<protein>
    <submittedName>
        <fullName evidence="1">Uncharacterized protein</fullName>
    </submittedName>
</protein>
<dbReference type="EMBL" id="CM047901">
    <property type="protein sequence ID" value="KAJ0096846.1"/>
    <property type="molecule type" value="Genomic_DNA"/>
</dbReference>